<keyword evidence="4" id="KW-0346">Stress response</keyword>
<reference evidence="4 5" key="1">
    <citation type="journal article" date="2019" name="Nat. Ecol. Evol.">
        <title>Megaphylogeny resolves global patterns of mushroom evolution.</title>
        <authorList>
            <person name="Varga T."/>
            <person name="Krizsan K."/>
            <person name="Foldi C."/>
            <person name="Dima B."/>
            <person name="Sanchez-Garcia M."/>
            <person name="Sanchez-Ramirez S."/>
            <person name="Szollosi G.J."/>
            <person name="Szarkandi J.G."/>
            <person name="Papp V."/>
            <person name="Albert L."/>
            <person name="Andreopoulos W."/>
            <person name="Angelini C."/>
            <person name="Antonin V."/>
            <person name="Barry K.W."/>
            <person name="Bougher N.L."/>
            <person name="Buchanan P."/>
            <person name="Buyck B."/>
            <person name="Bense V."/>
            <person name="Catcheside P."/>
            <person name="Chovatia M."/>
            <person name="Cooper J."/>
            <person name="Damon W."/>
            <person name="Desjardin D."/>
            <person name="Finy P."/>
            <person name="Geml J."/>
            <person name="Haridas S."/>
            <person name="Hughes K."/>
            <person name="Justo A."/>
            <person name="Karasinski D."/>
            <person name="Kautmanova I."/>
            <person name="Kiss B."/>
            <person name="Kocsube S."/>
            <person name="Kotiranta H."/>
            <person name="LaButti K.M."/>
            <person name="Lechner B.E."/>
            <person name="Liimatainen K."/>
            <person name="Lipzen A."/>
            <person name="Lukacs Z."/>
            <person name="Mihaltcheva S."/>
            <person name="Morgado L.N."/>
            <person name="Niskanen T."/>
            <person name="Noordeloos M.E."/>
            <person name="Ohm R.A."/>
            <person name="Ortiz-Santana B."/>
            <person name="Ovrebo C."/>
            <person name="Racz N."/>
            <person name="Riley R."/>
            <person name="Savchenko A."/>
            <person name="Shiryaev A."/>
            <person name="Soop K."/>
            <person name="Spirin V."/>
            <person name="Szebenyi C."/>
            <person name="Tomsovsky M."/>
            <person name="Tulloss R.E."/>
            <person name="Uehling J."/>
            <person name="Grigoriev I.V."/>
            <person name="Vagvolgyi C."/>
            <person name="Papp T."/>
            <person name="Martin F.M."/>
            <person name="Miettinen O."/>
            <person name="Hibbett D.S."/>
            <person name="Nagy L.G."/>
        </authorList>
    </citation>
    <scope>NUCLEOTIDE SEQUENCE [LARGE SCALE GENOMIC DNA]</scope>
    <source>
        <strain evidence="4 5">HHB13444</strain>
    </source>
</reference>
<dbReference type="AlphaFoldDB" id="A0A5C3NLJ3"/>
<accession>A0A5C3NLJ3</accession>
<dbReference type="InterPro" id="IPR043129">
    <property type="entry name" value="ATPase_NBD"/>
</dbReference>
<evidence type="ECO:0000313" key="5">
    <source>
        <dbReference type="Proteomes" id="UP000308197"/>
    </source>
</evidence>
<feature type="non-terminal residue" evidence="4">
    <location>
        <position position="224"/>
    </location>
</feature>
<keyword evidence="5" id="KW-1185">Reference proteome</keyword>
<dbReference type="InParanoid" id="A0A5C3NLJ3"/>
<dbReference type="Gene3D" id="2.60.34.10">
    <property type="entry name" value="Substrate Binding Domain Of DNAk, Chain A, domain 1"/>
    <property type="match status" value="1"/>
</dbReference>
<dbReference type="GO" id="GO:0140662">
    <property type="term" value="F:ATP-dependent protein folding chaperone"/>
    <property type="evidence" value="ECO:0007669"/>
    <property type="project" value="InterPro"/>
</dbReference>
<name>A0A5C3NLJ3_9APHY</name>
<dbReference type="STRING" id="1314778.A0A5C3NLJ3"/>
<organism evidence="4 5">
    <name type="scientific">Polyporus arcularius HHB13444</name>
    <dbReference type="NCBI Taxonomy" id="1314778"/>
    <lineage>
        <taxon>Eukaryota</taxon>
        <taxon>Fungi</taxon>
        <taxon>Dikarya</taxon>
        <taxon>Basidiomycota</taxon>
        <taxon>Agaricomycotina</taxon>
        <taxon>Agaricomycetes</taxon>
        <taxon>Polyporales</taxon>
        <taxon>Polyporaceae</taxon>
        <taxon>Polyporus</taxon>
    </lineage>
</organism>
<sequence>MQTFRRRQSLRPTPLPRRRDDLIVPSVEELHDLSGTPHALRRLRIARERAKHTLSSAAQTTIEIDSLYEGIDFYTSLTRARFEELCQGLFRSALEPVEKVLRDSKIDKSQVHEIVLVGGSTCIPGIVKLVSDFFNGKEPNQSINPDEAVVYRAAVQASILTGDTSEKTQPPPRRRPSLLSIETAGGVMTPLIKCNTTLPTKKVEIFSTYSDNQPGVLIQVYEGE</sequence>
<dbReference type="Gene3D" id="3.90.640.10">
    <property type="entry name" value="Actin, Chain A, domain 4"/>
    <property type="match status" value="1"/>
</dbReference>
<dbReference type="SUPFAM" id="SSF100920">
    <property type="entry name" value="Heat shock protein 70kD (HSP70), peptide-binding domain"/>
    <property type="match status" value="1"/>
</dbReference>
<evidence type="ECO:0000256" key="2">
    <source>
        <dbReference type="ARBA" id="ARBA00022741"/>
    </source>
</evidence>
<proteinExistence type="inferred from homology"/>
<dbReference type="Gene3D" id="3.30.420.40">
    <property type="match status" value="2"/>
</dbReference>
<comment type="similarity">
    <text evidence="1">Belongs to the heat shock protein 70 family.</text>
</comment>
<dbReference type="FunFam" id="3.90.640.10:FF:000134">
    <property type="entry name" value="Heat shock cognate 71 kDa protein"/>
    <property type="match status" value="1"/>
</dbReference>
<keyword evidence="2" id="KW-0547">Nucleotide-binding</keyword>
<dbReference type="GO" id="GO:0005524">
    <property type="term" value="F:ATP binding"/>
    <property type="evidence" value="ECO:0007669"/>
    <property type="project" value="UniProtKB-KW"/>
</dbReference>
<dbReference type="Pfam" id="PF00012">
    <property type="entry name" value="HSP70"/>
    <property type="match status" value="1"/>
</dbReference>
<protein>
    <submittedName>
        <fullName evidence="4">Heat shock protein 70</fullName>
    </submittedName>
</protein>
<dbReference type="InterPro" id="IPR029047">
    <property type="entry name" value="HSP70_peptide-bd_sf"/>
</dbReference>
<keyword evidence="3" id="KW-0067">ATP-binding</keyword>
<dbReference type="SUPFAM" id="SSF53067">
    <property type="entry name" value="Actin-like ATPase domain"/>
    <property type="match status" value="1"/>
</dbReference>
<dbReference type="InterPro" id="IPR018181">
    <property type="entry name" value="Heat_shock_70_CS"/>
</dbReference>
<dbReference type="Proteomes" id="UP000308197">
    <property type="component" value="Unassembled WGS sequence"/>
</dbReference>
<dbReference type="PRINTS" id="PR00301">
    <property type="entry name" value="HEATSHOCK70"/>
</dbReference>
<evidence type="ECO:0000256" key="3">
    <source>
        <dbReference type="ARBA" id="ARBA00022840"/>
    </source>
</evidence>
<dbReference type="PROSITE" id="PS01036">
    <property type="entry name" value="HSP70_3"/>
    <property type="match status" value="1"/>
</dbReference>
<evidence type="ECO:0000256" key="1">
    <source>
        <dbReference type="ARBA" id="ARBA00007381"/>
    </source>
</evidence>
<dbReference type="EMBL" id="ML212819">
    <property type="protein sequence ID" value="TFK78084.1"/>
    <property type="molecule type" value="Genomic_DNA"/>
</dbReference>
<gene>
    <name evidence="4" type="ORF">K466DRAFT_607334</name>
</gene>
<dbReference type="InterPro" id="IPR013126">
    <property type="entry name" value="Hsp_70_fam"/>
</dbReference>
<evidence type="ECO:0000313" key="4">
    <source>
        <dbReference type="EMBL" id="TFK78084.1"/>
    </source>
</evidence>
<dbReference type="PANTHER" id="PTHR19375">
    <property type="entry name" value="HEAT SHOCK PROTEIN 70KDA"/>
    <property type="match status" value="1"/>
</dbReference>